<evidence type="ECO:0000256" key="6">
    <source>
        <dbReference type="SAM" id="Phobius"/>
    </source>
</evidence>
<evidence type="ECO:0000256" key="2">
    <source>
        <dbReference type="ARBA" id="ARBA00022729"/>
    </source>
</evidence>
<name>A0AA94HPA6_9MICO</name>
<dbReference type="InterPro" id="IPR012336">
    <property type="entry name" value="Thioredoxin-like_fold"/>
</dbReference>
<keyword evidence="9" id="KW-1185">Reference proteome</keyword>
<keyword evidence="6" id="KW-0472">Membrane</keyword>
<evidence type="ECO:0000313" key="9">
    <source>
        <dbReference type="Proteomes" id="UP000198506"/>
    </source>
</evidence>
<keyword evidence="8" id="KW-0413">Isomerase</keyword>
<sequence>MSKNAVISIATVVGAIVVIVAVALLVVRPWESSQPVAGSDVQLVDESTHILDDAGEGAPVVVEFFDYECPSCGQFHPIVEDLRERYEGQVTFAVRYFPLEMHPNAVPAAAAAEAAAQQGEFEAMHSMLFEHQAEWAGTEDAAATFRGYAEQLGLDLAAYDAAVVAEETADRIAHDYEAGIAAGVQSTPTFFVDGEMVELQNYDDVETAIQQALEQ</sequence>
<dbReference type="AlphaFoldDB" id="A0AA94HPA6"/>
<evidence type="ECO:0000256" key="5">
    <source>
        <dbReference type="ARBA" id="ARBA00023284"/>
    </source>
</evidence>
<keyword evidence="4" id="KW-1015">Disulfide bond</keyword>
<dbReference type="PROSITE" id="PS51352">
    <property type="entry name" value="THIOREDOXIN_2"/>
    <property type="match status" value="1"/>
</dbReference>
<reference evidence="8 9" key="1">
    <citation type="submission" date="2016-10" db="EMBL/GenBank/DDBJ databases">
        <authorList>
            <person name="Varghese N."/>
            <person name="Submissions S."/>
        </authorList>
    </citation>
    <scope>NUCLEOTIDE SEQUENCE [LARGE SCALE GENOMIC DNA]</scope>
    <source>
        <strain evidence="8 9">IAM 15147</strain>
    </source>
</reference>
<dbReference type="GO" id="GO:0016853">
    <property type="term" value="F:isomerase activity"/>
    <property type="evidence" value="ECO:0007669"/>
    <property type="project" value="UniProtKB-KW"/>
</dbReference>
<gene>
    <name evidence="8" type="ORF">SAMN04487783_2530</name>
</gene>
<proteinExistence type="inferred from homology"/>
<keyword evidence="6" id="KW-1133">Transmembrane helix</keyword>
<evidence type="ECO:0000256" key="3">
    <source>
        <dbReference type="ARBA" id="ARBA00023002"/>
    </source>
</evidence>
<dbReference type="Proteomes" id="UP000198506">
    <property type="component" value="Unassembled WGS sequence"/>
</dbReference>
<dbReference type="InterPro" id="IPR036249">
    <property type="entry name" value="Thioredoxin-like_sf"/>
</dbReference>
<dbReference type="GO" id="GO:0016491">
    <property type="term" value="F:oxidoreductase activity"/>
    <property type="evidence" value="ECO:0007669"/>
    <property type="project" value="UniProtKB-KW"/>
</dbReference>
<dbReference type="EMBL" id="FOZN01000004">
    <property type="protein sequence ID" value="SFS18106.1"/>
    <property type="molecule type" value="Genomic_DNA"/>
</dbReference>
<dbReference type="Pfam" id="PF13462">
    <property type="entry name" value="Thioredoxin_4"/>
    <property type="match status" value="1"/>
</dbReference>
<dbReference type="Gene3D" id="3.40.30.10">
    <property type="entry name" value="Glutaredoxin"/>
    <property type="match status" value="1"/>
</dbReference>
<evidence type="ECO:0000256" key="4">
    <source>
        <dbReference type="ARBA" id="ARBA00023157"/>
    </source>
</evidence>
<dbReference type="RefSeq" id="WP_092919291.1">
    <property type="nucleotide sequence ID" value="NZ_FOZN01000004.1"/>
</dbReference>
<feature type="transmembrane region" description="Helical" evidence="6">
    <location>
        <begin position="6"/>
        <end position="27"/>
    </location>
</feature>
<dbReference type="InterPro" id="IPR013766">
    <property type="entry name" value="Thioredoxin_domain"/>
</dbReference>
<dbReference type="SUPFAM" id="SSF52833">
    <property type="entry name" value="Thioredoxin-like"/>
    <property type="match status" value="1"/>
</dbReference>
<organism evidence="8 9">
    <name type="scientific">Agrococcus baldri</name>
    <dbReference type="NCBI Taxonomy" id="153730"/>
    <lineage>
        <taxon>Bacteria</taxon>
        <taxon>Bacillati</taxon>
        <taxon>Actinomycetota</taxon>
        <taxon>Actinomycetes</taxon>
        <taxon>Micrococcales</taxon>
        <taxon>Microbacteriaceae</taxon>
        <taxon>Agrococcus</taxon>
    </lineage>
</organism>
<keyword evidence="5" id="KW-0676">Redox-active center</keyword>
<evidence type="ECO:0000313" key="8">
    <source>
        <dbReference type="EMBL" id="SFS18106.1"/>
    </source>
</evidence>
<accession>A0AA94HPA6</accession>
<keyword evidence="2" id="KW-0732">Signal</keyword>
<keyword evidence="3" id="KW-0560">Oxidoreductase</keyword>
<keyword evidence="6" id="KW-0812">Transmembrane</keyword>
<dbReference type="CDD" id="cd02972">
    <property type="entry name" value="DsbA_family"/>
    <property type="match status" value="1"/>
</dbReference>
<evidence type="ECO:0000259" key="7">
    <source>
        <dbReference type="PROSITE" id="PS51352"/>
    </source>
</evidence>
<protein>
    <submittedName>
        <fullName evidence="8">Protein-disulfide isomerase</fullName>
    </submittedName>
</protein>
<feature type="domain" description="Thioredoxin" evidence="7">
    <location>
        <begin position="22"/>
        <end position="214"/>
    </location>
</feature>
<comment type="caution">
    <text evidence="8">The sequence shown here is derived from an EMBL/GenBank/DDBJ whole genome shotgun (WGS) entry which is preliminary data.</text>
</comment>
<dbReference type="PANTHER" id="PTHR13887">
    <property type="entry name" value="GLUTATHIONE S-TRANSFERASE KAPPA"/>
    <property type="match status" value="1"/>
</dbReference>
<evidence type="ECO:0000256" key="1">
    <source>
        <dbReference type="ARBA" id="ARBA00005791"/>
    </source>
</evidence>
<comment type="similarity">
    <text evidence="1">Belongs to the thioredoxin family. DsbA subfamily.</text>
</comment>
<dbReference type="PANTHER" id="PTHR13887:SF14">
    <property type="entry name" value="DISULFIDE BOND FORMATION PROTEIN D"/>
    <property type="match status" value="1"/>
</dbReference>